<evidence type="ECO:0000259" key="1">
    <source>
        <dbReference type="Pfam" id="PF07238"/>
    </source>
</evidence>
<dbReference type="EMBL" id="LNQE01000852">
    <property type="protein sequence ID" value="KUG24291.1"/>
    <property type="molecule type" value="Genomic_DNA"/>
</dbReference>
<proteinExistence type="predicted"/>
<comment type="caution">
    <text evidence="2">The sequence shown here is derived from an EMBL/GenBank/DDBJ whole genome shotgun (WGS) entry which is preliminary data.</text>
</comment>
<name>A0A0W8FVL6_9ZZZZ</name>
<protein>
    <recommendedName>
        <fullName evidence="1">PilZ domain-containing protein</fullName>
    </recommendedName>
</protein>
<sequence>MDDKRRERRLKEESEITITIAAGGRNCSKGKVVYNICKDVSASGAKIQSNIFLPIDTLLKIEFKLKNFQHMISAMGKVKWIKIIFEDECYDAGVEFVNTPKEAIQKLSDYISWKHKRKSNMP</sequence>
<dbReference type="Pfam" id="PF07238">
    <property type="entry name" value="PilZ"/>
    <property type="match status" value="1"/>
</dbReference>
<feature type="domain" description="PilZ" evidence="1">
    <location>
        <begin position="3"/>
        <end position="111"/>
    </location>
</feature>
<gene>
    <name evidence="2" type="ORF">ASZ90_005888</name>
</gene>
<dbReference type="AlphaFoldDB" id="A0A0W8FVL6"/>
<accession>A0A0W8FVL6</accession>
<dbReference type="GO" id="GO:0035438">
    <property type="term" value="F:cyclic-di-GMP binding"/>
    <property type="evidence" value="ECO:0007669"/>
    <property type="project" value="InterPro"/>
</dbReference>
<dbReference type="SUPFAM" id="SSF141371">
    <property type="entry name" value="PilZ domain-like"/>
    <property type="match status" value="1"/>
</dbReference>
<dbReference type="InterPro" id="IPR009875">
    <property type="entry name" value="PilZ_domain"/>
</dbReference>
<dbReference type="Gene3D" id="2.40.10.220">
    <property type="entry name" value="predicted glycosyltransferase like domains"/>
    <property type="match status" value="1"/>
</dbReference>
<reference evidence="2" key="1">
    <citation type="journal article" date="2015" name="Proc. Natl. Acad. Sci. U.S.A.">
        <title>Networks of energetic and metabolic interactions define dynamics in microbial communities.</title>
        <authorList>
            <person name="Embree M."/>
            <person name="Liu J.K."/>
            <person name="Al-Bassam M.M."/>
            <person name="Zengler K."/>
        </authorList>
    </citation>
    <scope>NUCLEOTIDE SEQUENCE</scope>
</reference>
<evidence type="ECO:0000313" key="2">
    <source>
        <dbReference type="EMBL" id="KUG24291.1"/>
    </source>
</evidence>
<organism evidence="2">
    <name type="scientific">hydrocarbon metagenome</name>
    <dbReference type="NCBI Taxonomy" id="938273"/>
    <lineage>
        <taxon>unclassified sequences</taxon>
        <taxon>metagenomes</taxon>
        <taxon>ecological metagenomes</taxon>
    </lineage>
</organism>